<dbReference type="AlphaFoldDB" id="A0A0J1CRR7"/>
<feature type="region of interest" description="Disordered" evidence="2">
    <location>
        <begin position="180"/>
        <end position="218"/>
    </location>
</feature>
<sequence length="218" mass="23432">MPSSLPAAALTIGDVPAEPSAGTAAIFKSLEEHGSITGLRSSSSGDYRADLSFFKEGLTYYVVLAQNNAYWRVIATASKQRAEAVYAKFVALTVRLSSEQRRQIELEATNAATERSMLQAQRQIQRLQADSAIAKAQQDEVTTRLEEVAEQVKALESQNQDAQHQLSQATRQVAALQAVIDSDTPGKRLPRPGKKRSALAAKGAARTHTVPGTVPSAS</sequence>
<evidence type="ECO:0000256" key="1">
    <source>
        <dbReference type="SAM" id="Coils"/>
    </source>
</evidence>
<reference evidence="3 4" key="1">
    <citation type="journal article" date="2015" name="Genome Announc.">
        <title>Draft Genome Sequence of Burkholderia sp. Strain PML1(12), an Ectomycorrhizosphere-Inhabiting Bacterium with Effective Mineral-Weathering Ability.</title>
        <authorList>
            <person name="Uroz S."/>
            <person name="Oger P."/>
        </authorList>
    </citation>
    <scope>NUCLEOTIDE SEQUENCE [LARGE SCALE GENOMIC DNA]</scope>
    <source>
        <strain evidence="4">PML1(12)</strain>
    </source>
</reference>
<evidence type="ECO:0000256" key="2">
    <source>
        <dbReference type="SAM" id="MobiDB-lite"/>
    </source>
</evidence>
<feature type="compositionally biased region" description="Basic residues" evidence="2">
    <location>
        <begin position="188"/>
        <end position="197"/>
    </location>
</feature>
<dbReference type="EMBL" id="AEJF01000153">
    <property type="protein sequence ID" value="KLU23320.1"/>
    <property type="molecule type" value="Genomic_DNA"/>
</dbReference>
<proteinExistence type="predicted"/>
<keyword evidence="1" id="KW-0175">Coiled coil</keyword>
<comment type="caution">
    <text evidence="3">The sequence shown here is derived from an EMBL/GenBank/DDBJ whole genome shotgun (WGS) entry which is preliminary data.</text>
</comment>
<keyword evidence="4" id="KW-1185">Reference proteome</keyword>
<accession>A0A0J1CRR7</accession>
<organism evidence="3 4">
    <name type="scientific">Caballeronia mineralivorans PML1(12)</name>
    <dbReference type="NCBI Taxonomy" id="908627"/>
    <lineage>
        <taxon>Bacteria</taxon>
        <taxon>Pseudomonadati</taxon>
        <taxon>Pseudomonadota</taxon>
        <taxon>Betaproteobacteria</taxon>
        <taxon>Burkholderiales</taxon>
        <taxon>Burkholderiaceae</taxon>
        <taxon>Caballeronia</taxon>
    </lineage>
</organism>
<feature type="coiled-coil region" evidence="1">
    <location>
        <begin position="110"/>
        <end position="179"/>
    </location>
</feature>
<dbReference type="PATRIC" id="fig|908627.4.peg.5806"/>
<evidence type="ECO:0000313" key="3">
    <source>
        <dbReference type="EMBL" id="KLU23320.1"/>
    </source>
</evidence>
<protein>
    <submittedName>
        <fullName evidence="3">Uncharacterized protein</fullName>
    </submittedName>
</protein>
<dbReference type="Pfam" id="PF11180">
    <property type="entry name" value="DUF2968"/>
    <property type="match status" value="1"/>
</dbReference>
<gene>
    <name evidence="3" type="ORF">EOS_26045</name>
</gene>
<dbReference type="Proteomes" id="UP000035963">
    <property type="component" value="Unassembled WGS sequence"/>
</dbReference>
<name>A0A0J1CRR7_9BURK</name>
<evidence type="ECO:0000313" key="4">
    <source>
        <dbReference type="Proteomes" id="UP000035963"/>
    </source>
</evidence>
<dbReference type="InterPro" id="IPR021350">
    <property type="entry name" value="DUF2968"/>
</dbReference>